<reference evidence="3 4" key="2">
    <citation type="submission" date="2020-03" db="EMBL/GenBank/DDBJ databases">
        <authorList>
            <person name="Ichikawa N."/>
            <person name="Kimura A."/>
            <person name="Kitahashi Y."/>
            <person name="Uohara A."/>
        </authorList>
    </citation>
    <scope>NUCLEOTIDE SEQUENCE [LARGE SCALE GENOMIC DNA]</scope>
    <source>
        <strain evidence="3 4">NBRC 108639</strain>
    </source>
</reference>
<dbReference type="Pfam" id="PF13374">
    <property type="entry name" value="TPR_10"/>
    <property type="match status" value="5"/>
</dbReference>
<accession>A0A6V8K129</accession>
<dbReference type="Proteomes" id="UP000482800">
    <property type="component" value="Unassembled WGS sequence"/>
</dbReference>
<dbReference type="InterPro" id="IPR056681">
    <property type="entry name" value="DUF7779"/>
</dbReference>
<evidence type="ECO:0000259" key="1">
    <source>
        <dbReference type="Pfam" id="PF00931"/>
    </source>
</evidence>
<dbReference type="GO" id="GO:0043531">
    <property type="term" value="F:ADP binding"/>
    <property type="evidence" value="ECO:0007669"/>
    <property type="project" value="InterPro"/>
</dbReference>
<proteinExistence type="predicted"/>
<dbReference type="Pfam" id="PF00931">
    <property type="entry name" value="NB-ARC"/>
    <property type="match status" value="1"/>
</dbReference>
<dbReference type="SUPFAM" id="SSF52540">
    <property type="entry name" value="P-loop containing nucleoside triphosphate hydrolases"/>
    <property type="match status" value="1"/>
</dbReference>
<dbReference type="InterPro" id="IPR011990">
    <property type="entry name" value="TPR-like_helical_dom_sf"/>
</dbReference>
<dbReference type="InterPro" id="IPR053137">
    <property type="entry name" value="NLR-like"/>
</dbReference>
<evidence type="ECO:0000259" key="2">
    <source>
        <dbReference type="Pfam" id="PF25000"/>
    </source>
</evidence>
<dbReference type="Gene3D" id="1.25.40.10">
    <property type="entry name" value="Tetratricopeptide repeat domain"/>
    <property type="match status" value="2"/>
</dbReference>
<dbReference type="EMBL" id="BLPF01000001">
    <property type="protein sequence ID" value="GFJ77384.1"/>
    <property type="molecule type" value="Genomic_DNA"/>
</dbReference>
<dbReference type="Pfam" id="PF13424">
    <property type="entry name" value="TPR_12"/>
    <property type="match status" value="1"/>
</dbReference>
<evidence type="ECO:0000313" key="3">
    <source>
        <dbReference type="EMBL" id="GFJ77384.1"/>
    </source>
</evidence>
<dbReference type="PANTHER" id="PTHR46082:SF6">
    <property type="entry name" value="AAA+ ATPASE DOMAIN-CONTAINING PROTEIN-RELATED"/>
    <property type="match status" value="1"/>
</dbReference>
<sequence length="862" mass="92402">MQVGDGTVQHNYFAGRVPVSWPHRVGVVPALADGYQGRQALAELDRPPCGGTAVLTQVLSGFGGVGKTQLAAAYAHHVWTRRAVDLLVWITATSREAVVAGYAQAAADVLAVEDGDAERAAVRFLAWLAATDRRWLIVLDDLQAPADLTGLWPPTTGSGTVVVTTRRRDAALAGAGRRLIDVGLFTPGEAVGYLRHKLPHEPLDQLAHLTADLGHLPLALAQATAYMLDRALDCAGYRRRLTDRRRSLAHLFPEPDALPDQHRATVDATWSLSVDAADRLHPAGVARLVLDLVALLDPNGVPSGLFATAAVLDYLRASRAVEVAEPVDVETAADAVHNLHRLSLATVDPAAGRLRVHSLVQRATRDRFTPDRRHTAAHAAADALMQIWPDPERDPTDSQALRANAAALHQHSGDALLLPTVHAVLFRTGQSLGDTGQVSGAVAHFTQLVTDCLRVLSSDHPDTLAARSHLAWWQREAGDPTGAAQAAEQLLADRLRILGPDHPDTLTTRNTIAYCRGEAGDPAGAATAFAELLADRLRVLGPEHPDTFHTRANLAWWRGEAGDLVGAAQAAQQLLADRLRVLGPDHPDTLATRGNLARWQGLAGDPAGAVTAVQQLLTDRSRILGPDHPATLDTRSQLARWRGQDGDPAGAIEALEQVLADRLRILGPDHPDTLDTRRQLARWIAEAGDPAGAVAALTDLLGTGLRVFGPDHPDTLATRSQLAFWRGAAGDFTAAAAAAEEVLAHQLRLLGPNHPDTLSTRHQLSHWRGRAGNPADAATALVDLLADCLRVLGPDHLDTLVIRHDYAYWLGQAGQAAAAAAAFEELLPNQQRVLGSDHPYTVATQHALVYWQERSTETGTER</sequence>
<organism evidence="3 4">
    <name type="scientific">Phytohabitans houttuyneae</name>
    <dbReference type="NCBI Taxonomy" id="1076126"/>
    <lineage>
        <taxon>Bacteria</taxon>
        <taxon>Bacillati</taxon>
        <taxon>Actinomycetota</taxon>
        <taxon>Actinomycetes</taxon>
        <taxon>Micromonosporales</taxon>
        <taxon>Micromonosporaceae</taxon>
    </lineage>
</organism>
<dbReference type="AlphaFoldDB" id="A0A6V8K129"/>
<protein>
    <submittedName>
        <fullName evidence="3">Tetratricopeptide repeat protein</fullName>
    </submittedName>
</protein>
<dbReference type="Gene3D" id="3.40.50.300">
    <property type="entry name" value="P-loop containing nucleotide triphosphate hydrolases"/>
    <property type="match status" value="1"/>
</dbReference>
<dbReference type="InterPro" id="IPR027417">
    <property type="entry name" value="P-loop_NTPase"/>
</dbReference>
<gene>
    <name evidence="3" type="ORF">Phou_015640</name>
</gene>
<name>A0A6V8K129_9ACTN</name>
<dbReference type="Pfam" id="PF25000">
    <property type="entry name" value="DUF7779"/>
    <property type="match status" value="1"/>
</dbReference>
<comment type="caution">
    <text evidence="3">The sequence shown here is derived from an EMBL/GenBank/DDBJ whole genome shotgun (WGS) entry which is preliminary data.</text>
</comment>
<evidence type="ECO:0000313" key="4">
    <source>
        <dbReference type="Proteomes" id="UP000482800"/>
    </source>
</evidence>
<feature type="domain" description="NB-ARC" evidence="1">
    <location>
        <begin position="59"/>
        <end position="190"/>
    </location>
</feature>
<dbReference type="SUPFAM" id="SSF48452">
    <property type="entry name" value="TPR-like"/>
    <property type="match status" value="3"/>
</dbReference>
<dbReference type="PANTHER" id="PTHR46082">
    <property type="entry name" value="ATP/GTP-BINDING PROTEIN-RELATED"/>
    <property type="match status" value="1"/>
</dbReference>
<keyword evidence="4" id="KW-1185">Reference proteome</keyword>
<dbReference type="InterPro" id="IPR002182">
    <property type="entry name" value="NB-ARC"/>
</dbReference>
<feature type="domain" description="DUF7779" evidence="2">
    <location>
        <begin position="286"/>
        <end position="372"/>
    </location>
</feature>
<reference evidence="3 4" key="1">
    <citation type="submission" date="2020-03" db="EMBL/GenBank/DDBJ databases">
        <title>Whole genome shotgun sequence of Phytohabitans houttuyneae NBRC 108639.</title>
        <authorList>
            <person name="Komaki H."/>
            <person name="Tamura T."/>
        </authorList>
    </citation>
    <scope>NUCLEOTIDE SEQUENCE [LARGE SCALE GENOMIC DNA]</scope>
    <source>
        <strain evidence="3 4">NBRC 108639</strain>
    </source>
</reference>